<dbReference type="InterPro" id="IPR025521">
    <property type="entry name" value="Neprosin_propep"/>
</dbReference>
<evidence type="ECO:0000313" key="4">
    <source>
        <dbReference type="Proteomes" id="UP001386955"/>
    </source>
</evidence>
<gene>
    <name evidence="3" type="ORF">VNO78_02493</name>
</gene>
<evidence type="ECO:0000256" key="1">
    <source>
        <dbReference type="SAM" id="MobiDB-lite"/>
    </source>
</evidence>
<reference evidence="3 4" key="1">
    <citation type="submission" date="2024-01" db="EMBL/GenBank/DDBJ databases">
        <title>The genomes of 5 underutilized Papilionoideae crops provide insights into root nodulation and disease resistanc.</title>
        <authorList>
            <person name="Jiang F."/>
        </authorList>
    </citation>
    <scope>NUCLEOTIDE SEQUENCE [LARGE SCALE GENOMIC DNA]</scope>
    <source>
        <strain evidence="3">DUOXIRENSHENG_FW03</strain>
        <tissue evidence="3">Leaves</tissue>
    </source>
</reference>
<accession>A0AAN9T002</accession>
<evidence type="ECO:0000259" key="2">
    <source>
        <dbReference type="PROSITE" id="PS52045"/>
    </source>
</evidence>
<dbReference type="PANTHER" id="PTHR31589:SF99">
    <property type="entry name" value="CARBOXYL-TERMINAL PEPTIDASE"/>
    <property type="match status" value="1"/>
</dbReference>
<sequence>MKRHSHSEHSYDPFGEAHSHSTRRQQQHQCIQPKQTCAHQNHPPKLAASTSQNVIPVFVAMLLLVTSIAPALCHPLHGNHTFRPAHELLKLRRVRAHLKKINKPPVKTIQSPDGDLIDCVLSHQQPAFDHPKLRGQRPLDPPERPKGNTTNGETEGVIESFQVWSDSGETCPEGTVPIRRTTEEDILRAISIRSFGRKTRTVRRDSAGSGHEHAVVFVNGDQYYGAKASINVWTPRVTDEFEFSLSQMWLIAGSFGKDLNTIEAGWQVSPQLYGDNYPRFFTYWTTDAYQTTGCYNLLCSGFVQTNNRIAIGAAISPRSVYNRRQFDIGLMIWKDPKHGHWWLEFGSGLLVGYWPANMFSHLRNHASMVQFGGEIVNTRSRGYHTSTQMGSGHFAEEGFRKAAYFRNLQVVDWDNSLLPLRNIHQLADHSNCYNIRQGTSSVWGTYFYYGGPGRNVRCP</sequence>
<keyword evidence="4" id="KW-1185">Reference proteome</keyword>
<name>A0AAN9T002_PSOTE</name>
<comment type="caution">
    <text evidence="3">The sequence shown here is derived from an EMBL/GenBank/DDBJ whole genome shotgun (WGS) entry which is preliminary data.</text>
</comment>
<evidence type="ECO:0000313" key="3">
    <source>
        <dbReference type="EMBL" id="KAK7411098.1"/>
    </source>
</evidence>
<dbReference type="PANTHER" id="PTHR31589">
    <property type="entry name" value="PROTEIN, PUTATIVE (DUF239)-RELATED-RELATED"/>
    <property type="match status" value="1"/>
</dbReference>
<dbReference type="Pfam" id="PF03080">
    <property type="entry name" value="Neprosin"/>
    <property type="match status" value="1"/>
</dbReference>
<dbReference type="PROSITE" id="PS52045">
    <property type="entry name" value="NEPROSIN_PEP_CD"/>
    <property type="match status" value="1"/>
</dbReference>
<feature type="region of interest" description="Disordered" evidence="1">
    <location>
        <begin position="127"/>
        <end position="155"/>
    </location>
</feature>
<dbReference type="FunFam" id="3.90.1320.10:FF:000001">
    <property type="entry name" value="Putative carboxyl-terminal proteinase"/>
    <property type="match status" value="1"/>
</dbReference>
<dbReference type="InterPro" id="IPR004314">
    <property type="entry name" value="Neprosin"/>
</dbReference>
<feature type="compositionally biased region" description="Basic and acidic residues" evidence="1">
    <location>
        <begin position="7"/>
        <end position="19"/>
    </location>
</feature>
<dbReference type="Pfam" id="PF14365">
    <property type="entry name" value="Neprosin_AP"/>
    <property type="match status" value="1"/>
</dbReference>
<protein>
    <recommendedName>
        <fullName evidence="2">Neprosin PEP catalytic domain-containing protein</fullName>
    </recommendedName>
</protein>
<dbReference type="AlphaFoldDB" id="A0AAN9T002"/>
<feature type="region of interest" description="Disordered" evidence="1">
    <location>
        <begin position="1"/>
        <end position="46"/>
    </location>
</feature>
<feature type="domain" description="Neprosin PEP catalytic" evidence="2">
    <location>
        <begin position="205"/>
        <end position="459"/>
    </location>
</feature>
<feature type="compositionally biased region" description="Polar residues" evidence="1">
    <location>
        <begin position="30"/>
        <end position="39"/>
    </location>
</feature>
<dbReference type="Gene3D" id="3.90.1320.10">
    <property type="entry name" value="Outer-capsid protein sigma 3, large lobe"/>
    <property type="match status" value="1"/>
</dbReference>
<organism evidence="3 4">
    <name type="scientific">Psophocarpus tetragonolobus</name>
    <name type="common">Winged bean</name>
    <name type="synonym">Dolichos tetragonolobus</name>
    <dbReference type="NCBI Taxonomy" id="3891"/>
    <lineage>
        <taxon>Eukaryota</taxon>
        <taxon>Viridiplantae</taxon>
        <taxon>Streptophyta</taxon>
        <taxon>Embryophyta</taxon>
        <taxon>Tracheophyta</taxon>
        <taxon>Spermatophyta</taxon>
        <taxon>Magnoliopsida</taxon>
        <taxon>eudicotyledons</taxon>
        <taxon>Gunneridae</taxon>
        <taxon>Pentapetalae</taxon>
        <taxon>rosids</taxon>
        <taxon>fabids</taxon>
        <taxon>Fabales</taxon>
        <taxon>Fabaceae</taxon>
        <taxon>Papilionoideae</taxon>
        <taxon>50 kb inversion clade</taxon>
        <taxon>NPAAA clade</taxon>
        <taxon>indigoferoid/millettioid clade</taxon>
        <taxon>Phaseoleae</taxon>
        <taxon>Psophocarpus</taxon>
    </lineage>
</organism>
<dbReference type="Proteomes" id="UP001386955">
    <property type="component" value="Unassembled WGS sequence"/>
</dbReference>
<dbReference type="EMBL" id="JAYMYS010000001">
    <property type="protein sequence ID" value="KAK7411098.1"/>
    <property type="molecule type" value="Genomic_DNA"/>
</dbReference>
<proteinExistence type="predicted"/>
<dbReference type="InterPro" id="IPR053168">
    <property type="entry name" value="Glutamic_endopeptidase"/>
</dbReference>